<protein>
    <submittedName>
        <fullName evidence="2">Transcriptional regulator PadR-like family protein</fullName>
    </submittedName>
</protein>
<dbReference type="Proteomes" id="UP000199544">
    <property type="component" value="Unassembled WGS sequence"/>
</dbReference>
<accession>A0A1G9YNN4</accession>
<dbReference type="EMBL" id="FNHW01000001">
    <property type="protein sequence ID" value="SDN10789.1"/>
    <property type="molecule type" value="Genomic_DNA"/>
</dbReference>
<dbReference type="AlphaFoldDB" id="A0A1G9YNN4"/>
<proteinExistence type="predicted"/>
<gene>
    <name evidence="2" type="ORF">SAMN04488137_3568</name>
</gene>
<organism evidence="2 3">
    <name type="scientific">Fictibacillus solisalsi</name>
    <dbReference type="NCBI Taxonomy" id="459525"/>
    <lineage>
        <taxon>Bacteria</taxon>
        <taxon>Bacillati</taxon>
        <taxon>Bacillota</taxon>
        <taxon>Bacilli</taxon>
        <taxon>Bacillales</taxon>
        <taxon>Fictibacillaceae</taxon>
        <taxon>Fictibacillus</taxon>
    </lineage>
</organism>
<evidence type="ECO:0000259" key="1">
    <source>
        <dbReference type="Pfam" id="PF03551"/>
    </source>
</evidence>
<dbReference type="Gene3D" id="1.10.10.10">
    <property type="entry name" value="Winged helix-like DNA-binding domain superfamily/Winged helix DNA-binding domain"/>
    <property type="match status" value="1"/>
</dbReference>
<sequence length="188" mass="22056">MYELLVLSLLMRFPLHAYLISKISNDTTGPWEQVSRGTLSTLLNKLEKRKLIQETAATDVPFPSERSSRTFEITDKGKERFIELMLDTEKNMGNYQKLFHIKALYLDLIDDGARVMLVNHYLDYCQRALDHLRKQQAEFEQNPDQTEKLDQVHYFSTIEGLMQLGEEQWNSEKLWANTLKERIQGRGD</sequence>
<dbReference type="SUPFAM" id="SSF46785">
    <property type="entry name" value="Winged helix' DNA-binding domain"/>
    <property type="match status" value="1"/>
</dbReference>
<dbReference type="OrthoDB" id="2374094at2"/>
<evidence type="ECO:0000313" key="3">
    <source>
        <dbReference type="Proteomes" id="UP000199544"/>
    </source>
</evidence>
<dbReference type="InterPro" id="IPR036388">
    <property type="entry name" value="WH-like_DNA-bd_sf"/>
</dbReference>
<feature type="domain" description="Transcription regulator PadR N-terminal" evidence="1">
    <location>
        <begin position="6"/>
        <end position="81"/>
    </location>
</feature>
<dbReference type="STRING" id="459525.SAMN04488137_3568"/>
<keyword evidence="3" id="KW-1185">Reference proteome</keyword>
<dbReference type="InterPro" id="IPR005149">
    <property type="entry name" value="Tscrpt_reg_PadR_N"/>
</dbReference>
<reference evidence="3" key="1">
    <citation type="submission" date="2016-10" db="EMBL/GenBank/DDBJ databases">
        <authorList>
            <person name="Varghese N."/>
            <person name="Submissions S."/>
        </authorList>
    </citation>
    <scope>NUCLEOTIDE SEQUENCE [LARGE SCALE GENOMIC DNA]</scope>
    <source>
        <strain evidence="3">CGMCC 1.6854</strain>
    </source>
</reference>
<evidence type="ECO:0000313" key="2">
    <source>
        <dbReference type="EMBL" id="SDN10789.1"/>
    </source>
</evidence>
<dbReference type="Pfam" id="PF03551">
    <property type="entry name" value="PadR"/>
    <property type="match status" value="1"/>
</dbReference>
<dbReference type="RefSeq" id="WP_139168417.1">
    <property type="nucleotide sequence ID" value="NZ_FNHW01000001.1"/>
</dbReference>
<dbReference type="InterPro" id="IPR036390">
    <property type="entry name" value="WH_DNA-bd_sf"/>
</dbReference>
<name>A0A1G9YNN4_9BACL</name>